<organism evidence="1 2">
    <name type="scientific">Striga asiatica</name>
    <name type="common">Asiatic witchweed</name>
    <name type="synonym">Buchnera asiatica</name>
    <dbReference type="NCBI Taxonomy" id="4170"/>
    <lineage>
        <taxon>Eukaryota</taxon>
        <taxon>Viridiplantae</taxon>
        <taxon>Streptophyta</taxon>
        <taxon>Embryophyta</taxon>
        <taxon>Tracheophyta</taxon>
        <taxon>Spermatophyta</taxon>
        <taxon>Magnoliopsida</taxon>
        <taxon>eudicotyledons</taxon>
        <taxon>Gunneridae</taxon>
        <taxon>Pentapetalae</taxon>
        <taxon>asterids</taxon>
        <taxon>lamiids</taxon>
        <taxon>Lamiales</taxon>
        <taxon>Orobanchaceae</taxon>
        <taxon>Buchnereae</taxon>
        <taxon>Striga</taxon>
    </lineage>
</organism>
<accession>A0A5A7PXL8</accession>
<reference evidence="2" key="1">
    <citation type="journal article" date="2019" name="Curr. Biol.">
        <title>Genome Sequence of Striga asiatica Provides Insight into the Evolution of Plant Parasitism.</title>
        <authorList>
            <person name="Yoshida S."/>
            <person name="Kim S."/>
            <person name="Wafula E.K."/>
            <person name="Tanskanen J."/>
            <person name="Kim Y.M."/>
            <person name="Honaas L."/>
            <person name="Yang Z."/>
            <person name="Spallek T."/>
            <person name="Conn C.E."/>
            <person name="Ichihashi Y."/>
            <person name="Cheong K."/>
            <person name="Cui S."/>
            <person name="Der J.P."/>
            <person name="Gundlach H."/>
            <person name="Jiao Y."/>
            <person name="Hori C."/>
            <person name="Ishida J.K."/>
            <person name="Kasahara H."/>
            <person name="Kiba T."/>
            <person name="Kim M.S."/>
            <person name="Koo N."/>
            <person name="Laohavisit A."/>
            <person name="Lee Y.H."/>
            <person name="Lumba S."/>
            <person name="McCourt P."/>
            <person name="Mortimer J.C."/>
            <person name="Mutuku J.M."/>
            <person name="Nomura T."/>
            <person name="Sasaki-Sekimoto Y."/>
            <person name="Seto Y."/>
            <person name="Wang Y."/>
            <person name="Wakatake T."/>
            <person name="Sakakibara H."/>
            <person name="Demura T."/>
            <person name="Yamaguchi S."/>
            <person name="Yoneyama K."/>
            <person name="Manabe R.I."/>
            <person name="Nelson D.C."/>
            <person name="Schulman A.H."/>
            <person name="Timko M.P."/>
            <person name="dePamphilis C.W."/>
            <person name="Choi D."/>
            <person name="Shirasu K."/>
        </authorList>
    </citation>
    <scope>NUCLEOTIDE SEQUENCE [LARGE SCALE GENOMIC DNA]</scope>
    <source>
        <strain evidence="2">cv. UVA1</strain>
    </source>
</reference>
<proteinExistence type="predicted"/>
<evidence type="ECO:0000313" key="2">
    <source>
        <dbReference type="Proteomes" id="UP000325081"/>
    </source>
</evidence>
<protein>
    <submittedName>
        <fullName evidence="1">SecE/sec61-gamma protein transport protein</fullName>
    </submittedName>
</protein>
<sequence>MNTISMPHVILEPNRGPPVPRHDYRVPLLRVHEIIVTRVPRRVEVPQPPPDREEREPVEVHRVVDPRDEARALKHHLDVRPVPHEPCLRSPPRHQELNRLHVRRVVELEWWGPRETRPKHPGHSVEVRLEHVDPRCHEADVVHARRQAGPIGPCAAGCGPVGPTGPRVDRDGREDPLADFERDRARVVFRVEASDAKREVLGGGRVVEIGKSWEAAGPVGGGAGVADEADCGGIVEIDPETGDVGSGSHVIAARGLVGEEEAVEGLPRTDGDVGPGQGLGVAAVGADHGEVVAGDAVEHDLVHAGVDQPEKVCLV</sequence>
<evidence type="ECO:0000313" key="1">
    <source>
        <dbReference type="EMBL" id="GER37623.1"/>
    </source>
</evidence>
<dbReference type="EMBL" id="BKCP01005405">
    <property type="protein sequence ID" value="GER37623.1"/>
    <property type="molecule type" value="Genomic_DNA"/>
</dbReference>
<dbReference type="AlphaFoldDB" id="A0A5A7PXL8"/>
<keyword evidence="2" id="KW-1185">Reference proteome</keyword>
<dbReference type="Proteomes" id="UP000325081">
    <property type="component" value="Unassembled WGS sequence"/>
</dbReference>
<name>A0A5A7PXL8_STRAF</name>
<gene>
    <name evidence="1" type="ORF">STAS_14045</name>
</gene>
<comment type="caution">
    <text evidence="1">The sequence shown here is derived from an EMBL/GenBank/DDBJ whole genome shotgun (WGS) entry which is preliminary data.</text>
</comment>